<sequence>MPRLPMKFMRHGAAPSRATLVRRARWNLQAVAVYMGTHLNAVGAAGVIADTR</sequence>
<accession>A0A8E2AR61</accession>
<reference evidence="1 2" key="1">
    <citation type="submission" date="2016-07" db="EMBL/GenBank/DDBJ databases">
        <title>Draft genome of the white-rot fungus Obba rivulosa 3A-2.</title>
        <authorList>
            <consortium name="DOE Joint Genome Institute"/>
            <person name="Miettinen O."/>
            <person name="Riley R."/>
            <person name="Acob R."/>
            <person name="Barry K."/>
            <person name="Cullen D."/>
            <person name="De Vries R."/>
            <person name="Hainaut M."/>
            <person name="Hatakka A."/>
            <person name="Henrissat B."/>
            <person name="Hilden K."/>
            <person name="Kuo R."/>
            <person name="Labutti K."/>
            <person name="Lipzen A."/>
            <person name="Makela M.R."/>
            <person name="Sandor L."/>
            <person name="Spatafora J.W."/>
            <person name="Grigoriev I.V."/>
            <person name="Hibbett D.S."/>
        </authorList>
    </citation>
    <scope>NUCLEOTIDE SEQUENCE [LARGE SCALE GENOMIC DNA]</scope>
    <source>
        <strain evidence="1 2">3A-2</strain>
    </source>
</reference>
<keyword evidence="2" id="KW-1185">Reference proteome</keyword>
<organism evidence="1 2">
    <name type="scientific">Obba rivulosa</name>
    <dbReference type="NCBI Taxonomy" id="1052685"/>
    <lineage>
        <taxon>Eukaryota</taxon>
        <taxon>Fungi</taxon>
        <taxon>Dikarya</taxon>
        <taxon>Basidiomycota</taxon>
        <taxon>Agaricomycotina</taxon>
        <taxon>Agaricomycetes</taxon>
        <taxon>Polyporales</taxon>
        <taxon>Gelatoporiaceae</taxon>
        <taxon>Obba</taxon>
    </lineage>
</organism>
<gene>
    <name evidence="1" type="ORF">OBBRIDRAFT_796997</name>
</gene>
<dbReference type="AlphaFoldDB" id="A0A8E2AR61"/>
<evidence type="ECO:0000313" key="1">
    <source>
        <dbReference type="EMBL" id="OCH86627.1"/>
    </source>
</evidence>
<dbReference type="Proteomes" id="UP000250043">
    <property type="component" value="Unassembled WGS sequence"/>
</dbReference>
<evidence type="ECO:0000313" key="2">
    <source>
        <dbReference type="Proteomes" id="UP000250043"/>
    </source>
</evidence>
<proteinExistence type="predicted"/>
<name>A0A8E2AR61_9APHY</name>
<dbReference type="EMBL" id="KV722518">
    <property type="protein sequence ID" value="OCH86627.1"/>
    <property type="molecule type" value="Genomic_DNA"/>
</dbReference>
<protein>
    <submittedName>
        <fullName evidence="1">Uncharacterized protein</fullName>
    </submittedName>
</protein>